<evidence type="ECO:0000256" key="1">
    <source>
        <dbReference type="ARBA" id="ARBA00009369"/>
    </source>
</evidence>
<dbReference type="Gene3D" id="2.40.10.350">
    <property type="entry name" value="Rod shape-determining protein MreC, domain 2"/>
    <property type="match status" value="1"/>
</dbReference>
<keyword evidence="5" id="KW-1133">Transmembrane helix</keyword>
<gene>
    <name evidence="7" type="primary">mreC</name>
    <name evidence="7" type="ORF">KYK27_04120</name>
</gene>
<evidence type="ECO:0000313" key="7">
    <source>
        <dbReference type="EMBL" id="MBW3364216.1"/>
    </source>
</evidence>
<evidence type="ECO:0000256" key="5">
    <source>
        <dbReference type="SAM" id="Phobius"/>
    </source>
</evidence>
<dbReference type="InterPro" id="IPR007221">
    <property type="entry name" value="MreC"/>
</dbReference>
<evidence type="ECO:0000256" key="2">
    <source>
        <dbReference type="ARBA" id="ARBA00013855"/>
    </source>
</evidence>
<comment type="caution">
    <text evidence="7">The sequence shown here is derived from an EMBL/GenBank/DDBJ whole genome shotgun (WGS) entry which is preliminary data.</text>
</comment>
<proteinExistence type="inferred from homology"/>
<dbReference type="Proteomes" id="UP000774935">
    <property type="component" value="Unassembled WGS sequence"/>
</dbReference>
<keyword evidence="3" id="KW-0133">Cell shape</keyword>
<dbReference type="EMBL" id="JAHWXQ010000001">
    <property type="protein sequence ID" value="MBW3364216.1"/>
    <property type="molecule type" value="Genomic_DNA"/>
</dbReference>
<dbReference type="RefSeq" id="WP_199108742.1">
    <property type="nucleotide sequence ID" value="NZ_JAHWXQ010000001.1"/>
</dbReference>
<accession>A0ABS6X8A4</accession>
<feature type="transmembrane region" description="Helical" evidence="5">
    <location>
        <begin position="7"/>
        <end position="29"/>
    </location>
</feature>
<dbReference type="InterPro" id="IPR055342">
    <property type="entry name" value="MreC_beta-barrel_core"/>
</dbReference>
<evidence type="ECO:0000256" key="3">
    <source>
        <dbReference type="ARBA" id="ARBA00022960"/>
    </source>
</evidence>
<protein>
    <recommendedName>
        <fullName evidence="2">Cell shape-determining protein MreC</fullName>
    </recommendedName>
    <alternativeName>
        <fullName evidence="4">Cell shape protein MreC</fullName>
    </alternativeName>
</protein>
<keyword evidence="5" id="KW-0472">Membrane</keyword>
<keyword evidence="8" id="KW-1185">Reference proteome</keyword>
<dbReference type="PANTHER" id="PTHR34138:SF1">
    <property type="entry name" value="CELL SHAPE-DETERMINING PROTEIN MREC"/>
    <property type="match status" value="1"/>
</dbReference>
<dbReference type="Pfam" id="PF04085">
    <property type="entry name" value="MreC"/>
    <property type="match status" value="1"/>
</dbReference>
<comment type="similarity">
    <text evidence="1">Belongs to the MreC family.</text>
</comment>
<keyword evidence="5" id="KW-0812">Transmembrane</keyword>
<dbReference type="NCBIfam" id="NF010532">
    <property type="entry name" value="PRK13922.9-3"/>
    <property type="match status" value="1"/>
</dbReference>
<evidence type="ECO:0000313" key="8">
    <source>
        <dbReference type="Proteomes" id="UP000774935"/>
    </source>
</evidence>
<evidence type="ECO:0000256" key="4">
    <source>
        <dbReference type="ARBA" id="ARBA00032089"/>
    </source>
</evidence>
<name>A0ABS6X8A4_9BACT</name>
<dbReference type="Gene3D" id="2.40.10.340">
    <property type="entry name" value="Rod shape-determining protein MreC, domain 1"/>
    <property type="match status" value="1"/>
</dbReference>
<dbReference type="InterPro" id="IPR042177">
    <property type="entry name" value="Cell/Rod_1"/>
</dbReference>
<organism evidence="7 8">
    <name type="scientific">Pontibacter populi</name>
    <dbReference type="NCBI Taxonomy" id="890055"/>
    <lineage>
        <taxon>Bacteria</taxon>
        <taxon>Pseudomonadati</taxon>
        <taxon>Bacteroidota</taxon>
        <taxon>Cytophagia</taxon>
        <taxon>Cytophagales</taxon>
        <taxon>Hymenobacteraceae</taxon>
        <taxon>Pontibacter</taxon>
    </lineage>
</organism>
<dbReference type="InterPro" id="IPR042175">
    <property type="entry name" value="Cell/Rod_MreC_2"/>
</dbReference>
<evidence type="ECO:0000259" key="6">
    <source>
        <dbReference type="Pfam" id="PF04085"/>
    </source>
</evidence>
<dbReference type="PANTHER" id="PTHR34138">
    <property type="entry name" value="CELL SHAPE-DETERMINING PROTEIN MREC"/>
    <property type="match status" value="1"/>
</dbReference>
<reference evidence="7 8" key="1">
    <citation type="submission" date="2021-07" db="EMBL/GenBank/DDBJ databases">
        <authorList>
            <person name="Kim M.K."/>
        </authorList>
    </citation>
    <scope>NUCLEOTIDE SEQUENCE [LARGE SCALE GENOMIC DNA]</scope>
    <source>
        <strain evidence="7 8">HLY7-15</strain>
    </source>
</reference>
<sequence length="294" mass="32654">MRNLFAFIYRFRAFLVFVLLEALCIYLIVQYNTYQGAAFFNSANRYVGRVLEFQSGVTDYFSLSTVNNTLARENALLRQEVMQYRQVSITDSTSKMDTTLVVPADTTIVDSLAVGPQSFILHAGRVINNSVRRTNNYLTLSIGTKDGVEPGMGVIASDGVVGRVKTVSENYSTVTSLLHSQMLISAKIRKNNTMGTIKWQGGDYRTAILDYIPLHVKLAKGDTIVTSGFNTVFPEGILVGTISSVAKEADKSFYTVKVKLAVDFAQLSYVYVVENLRKAERDTLEYKAGILPNE</sequence>
<feature type="domain" description="Rod shape-determining protein MreC beta-barrel core" evidence="6">
    <location>
        <begin position="126"/>
        <end position="274"/>
    </location>
</feature>